<protein>
    <submittedName>
        <fullName evidence="2">Uncharacterized protein</fullName>
    </submittedName>
</protein>
<accession>A0AA96RGM3</accession>
<name>A0AA96RGM3_9BACL</name>
<feature type="signal peptide" evidence="1">
    <location>
        <begin position="1"/>
        <end position="26"/>
    </location>
</feature>
<evidence type="ECO:0000313" key="3">
    <source>
        <dbReference type="Proteomes" id="UP001305702"/>
    </source>
</evidence>
<sequence>MFKSKISRSLVTAVALFSIFQTTCLADSPFDQKKSKIVNVSDVSITLLSDGRIKGLDKPEKLSKTQKAEILKVIRFTEDDVAQIPDELQNQLLKEGGVKVETTASDLIHTYTDLNGQDHIVTDNNQEEIDAIKANDMKTLAAQSGEITTFETGLGSVQEGSFSARGYVTYLGKSSNGIEYNYSYKTMFTWSARPAWYFEDKIAQTWQGNTTSTNTIGEYKVNTFSSSGNPTGTYYYGLKDVDRSSVSGTTATVDIVYLDGQHVGWLQDNVKIPVGGNEGTTGQFASAYAHSWTNNLIDIILQNLGFQFESAPGDKWTWRNSYIIGQWY</sequence>
<gene>
    <name evidence="2" type="ORF">MJA45_21625</name>
</gene>
<reference evidence="2 3" key="1">
    <citation type="submission" date="2022-02" db="EMBL/GenBank/DDBJ databases">
        <title>Paenibacillus sp. MBLB1776 Whole Genome Shotgun Sequencing.</title>
        <authorList>
            <person name="Hwang C.Y."/>
            <person name="Cho E.-S."/>
            <person name="Seo M.-J."/>
        </authorList>
    </citation>
    <scope>NUCLEOTIDE SEQUENCE [LARGE SCALE GENOMIC DNA]</scope>
    <source>
        <strain evidence="2 3">MBLB1776</strain>
    </source>
</reference>
<feature type="chain" id="PRO_5041703493" evidence="1">
    <location>
        <begin position="27"/>
        <end position="328"/>
    </location>
</feature>
<dbReference type="RefSeq" id="WP_315603973.1">
    <property type="nucleotide sequence ID" value="NZ_CP130318.1"/>
</dbReference>
<proteinExistence type="predicted"/>
<dbReference type="KEGG" id="paun:MJA45_21625"/>
<dbReference type="Proteomes" id="UP001305702">
    <property type="component" value="Chromosome"/>
</dbReference>
<keyword evidence="1" id="KW-0732">Signal</keyword>
<keyword evidence="3" id="KW-1185">Reference proteome</keyword>
<dbReference type="EMBL" id="CP130318">
    <property type="protein sequence ID" value="WNQ10199.1"/>
    <property type="molecule type" value="Genomic_DNA"/>
</dbReference>
<evidence type="ECO:0000313" key="2">
    <source>
        <dbReference type="EMBL" id="WNQ10199.1"/>
    </source>
</evidence>
<organism evidence="2 3">
    <name type="scientific">Paenibacillus aurantius</name>
    <dbReference type="NCBI Taxonomy" id="2918900"/>
    <lineage>
        <taxon>Bacteria</taxon>
        <taxon>Bacillati</taxon>
        <taxon>Bacillota</taxon>
        <taxon>Bacilli</taxon>
        <taxon>Bacillales</taxon>
        <taxon>Paenibacillaceae</taxon>
        <taxon>Paenibacillus</taxon>
    </lineage>
</organism>
<evidence type="ECO:0000256" key="1">
    <source>
        <dbReference type="SAM" id="SignalP"/>
    </source>
</evidence>
<dbReference type="AlphaFoldDB" id="A0AA96RGM3"/>